<protein>
    <recommendedName>
        <fullName evidence="3">Endonuclease/exonuclease/phosphatase domain-containing protein</fullName>
    </recommendedName>
</protein>
<reference evidence="1" key="1">
    <citation type="submission" date="2021-01" db="EMBL/GenBank/DDBJ databases">
        <authorList>
            <consortium name="Genoscope - CEA"/>
            <person name="William W."/>
        </authorList>
    </citation>
    <scope>NUCLEOTIDE SEQUENCE</scope>
</reference>
<evidence type="ECO:0008006" key="3">
    <source>
        <dbReference type="Google" id="ProtNLM"/>
    </source>
</evidence>
<dbReference type="EMBL" id="CAJJDO010000180">
    <property type="protein sequence ID" value="CAD8213505.1"/>
    <property type="molecule type" value="Genomic_DNA"/>
</dbReference>
<name>A0A8S1YHG1_9CILI</name>
<evidence type="ECO:0000313" key="2">
    <source>
        <dbReference type="Proteomes" id="UP000689195"/>
    </source>
</evidence>
<evidence type="ECO:0000313" key="1">
    <source>
        <dbReference type="EMBL" id="CAD8213505.1"/>
    </source>
</evidence>
<dbReference type="Proteomes" id="UP000689195">
    <property type="component" value="Unassembled WGS sequence"/>
</dbReference>
<dbReference type="AlphaFoldDB" id="A0A8S1YHG1"/>
<keyword evidence="2" id="KW-1185">Reference proteome</keyword>
<accession>A0A8S1YHG1</accession>
<sequence>MVDNSAIRSIQFQLITDIFLMRFTPQKQYQLTQKYIRIKQNNSNIFNKQSMINLFINKNNREYRTQIKIHQKQQSSNLLIDQDNYVNNLTYEVLSQLIYAADERLNYFLSNQQESQQQPSKQEEQKGEINEVQTLAHIKTQNSTVHIYTLDIKEKPLIRTFAPSLEFIGDNKAPPIINTQRIIITSNQVNPFQLKQKQYQLITLLNNSSSLEYFLFQPTTLQIIKENDPAIICLQETRQIINTSPRYNFINKLHSEHFQGGGISIGIHKQFICRDISHLFKLDEIEYLLVQSTKIMQNYILNIHSANSNSFRNQQEKLQIFIVQLKTKKPNALKMIVRDINNSAVKLTGMIDLIPKYQITYQRYAKYKLLYSKTDIFQNNQELSSSISFAKQSI</sequence>
<proteinExistence type="predicted"/>
<comment type="caution">
    <text evidence="1">The sequence shown here is derived from an EMBL/GenBank/DDBJ whole genome shotgun (WGS) entry which is preliminary data.</text>
</comment>
<gene>
    <name evidence="1" type="ORF">PPENT_87.1.T1800016</name>
</gene>
<organism evidence="1 2">
    <name type="scientific">Paramecium pentaurelia</name>
    <dbReference type="NCBI Taxonomy" id="43138"/>
    <lineage>
        <taxon>Eukaryota</taxon>
        <taxon>Sar</taxon>
        <taxon>Alveolata</taxon>
        <taxon>Ciliophora</taxon>
        <taxon>Intramacronucleata</taxon>
        <taxon>Oligohymenophorea</taxon>
        <taxon>Peniculida</taxon>
        <taxon>Parameciidae</taxon>
        <taxon>Paramecium</taxon>
    </lineage>
</organism>